<reference evidence="2 3" key="1">
    <citation type="submission" date="2017-07" db="EMBL/GenBank/DDBJ databases">
        <title>A draft genome sequence of Komagataeibacter swingsii LMG 22125.</title>
        <authorList>
            <person name="Skraban J."/>
            <person name="Cleenwerck I."/>
            <person name="Vandamme P."/>
            <person name="Trcek J."/>
        </authorList>
    </citation>
    <scope>NUCLEOTIDE SEQUENCE [LARGE SCALE GENOMIC DNA]</scope>
    <source>
        <strain evidence="2 3">LMG 22125</strain>
    </source>
</reference>
<name>A0A2V4R439_9PROT</name>
<dbReference type="PANTHER" id="PTHR34853">
    <property type="match status" value="1"/>
</dbReference>
<dbReference type="InterPro" id="IPR005152">
    <property type="entry name" value="Lipase_secreted"/>
</dbReference>
<evidence type="ECO:0000256" key="1">
    <source>
        <dbReference type="SAM" id="SignalP"/>
    </source>
</evidence>
<protein>
    <submittedName>
        <fullName evidence="2">Lipase</fullName>
    </submittedName>
</protein>
<dbReference type="PANTHER" id="PTHR34853:SF1">
    <property type="entry name" value="LIPASE 5"/>
    <property type="match status" value="1"/>
</dbReference>
<dbReference type="GO" id="GO:0004806">
    <property type="term" value="F:triacylglycerol lipase activity"/>
    <property type="evidence" value="ECO:0007669"/>
    <property type="project" value="InterPro"/>
</dbReference>
<comment type="caution">
    <text evidence="2">The sequence shown here is derived from an EMBL/GenBank/DDBJ whole genome shotgun (WGS) entry which is preliminary data.</text>
</comment>
<feature type="chain" id="PRO_5016151245" evidence="1">
    <location>
        <begin position="29"/>
        <end position="410"/>
    </location>
</feature>
<feature type="signal peptide" evidence="1">
    <location>
        <begin position="1"/>
        <end position="28"/>
    </location>
</feature>
<dbReference type="PIRSF" id="PIRSF029171">
    <property type="entry name" value="Esterase_LipA"/>
    <property type="match status" value="1"/>
</dbReference>
<dbReference type="SUPFAM" id="SSF53474">
    <property type="entry name" value="alpha/beta-Hydrolases"/>
    <property type="match status" value="1"/>
</dbReference>
<evidence type="ECO:0000313" key="3">
    <source>
        <dbReference type="Proteomes" id="UP000247371"/>
    </source>
</evidence>
<dbReference type="RefSeq" id="WP_110555805.1">
    <property type="nucleotide sequence ID" value="NZ_NKUB01000002.1"/>
</dbReference>
<organism evidence="2 3">
    <name type="scientific">Komagataeibacter swingsii</name>
    <dbReference type="NCBI Taxonomy" id="215220"/>
    <lineage>
        <taxon>Bacteria</taxon>
        <taxon>Pseudomonadati</taxon>
        <taxon>Pseudomonadota</taxon>
        <taxon>Alphaproteobacteria</taxon>
        <taxon>Acetobacterales</taxon>
        <taxon>Acetobacteraceae</taxon>
        <taxon>Komagataeibacter</taxon>
    </lineage>
</organism>
<dbReference type="GO" id="GO:0016042">
    <property type="term" value="P:lipid catabolic process"/>
    <property type="evidence" value="ECO:0007669"/>
    <property type="project" value="InterPro"/>
</dbReference>
<dbReference type="Proteomes" id="UP000247371">
    <property type="component" value="Unassembled WGS sequence"/>
</dbReference>
<gene>
    <name evidence="2" type="ORF">CFR76_01830</name>
</gene>
<dbReference type="Pfam" id="PF03583">
    <property type="entry name" value="LIP"/>
    <property type="match status" value="1"/>
</dbReference>
<dbReference type="InterPro" id="IPR029058">
    <property type="entry name" value="AB_hydrolase_fold"/>
</dbReference>
<dbReference type="PROSITE" id="PS51257">
    <property type="entry name" value="PROKAR_LIPOPROTEIN"/>
    <property type="match status" value="1"/>
</dbReference>
<sequence length="410" mass="43972">MDKNLLLACAAIASLSTAACGLASDARADDQLPETVPKAAALEAADLLPITPFYTTPGKGEVYPGALIRFEKATDYTLPPHVSAYRILYHSLSATRQDVVSSAFILVPDGPRPASGWPVVAWAHGTSGVAQACAPSRMKDLYYGSEGLFKFPQAGLAVVGTDYHGLGTAGPHQYMNKDAQAYDVIYSVMAARAALPQLGADWVVDGHSQGGMASWSVAEMEHQIDDPHFLGTVSVSGTINMLDFIHPRREEGGAPFYLPMVAVGLAARYPDYKPQDMLTPVGMSHYDVVASKGCWFVDYASYFGKSGDQITKDGWTRNPDVQAMLKEDEIGKQEIKGPLFVITGGGDVSVPPGGVRDVARAACHNGISLAFRLYPGLDHDPTMANSTDDQIAWIKDRFNGKTFSSDCGKF</sequence>
<dbReference type="AlphaFoldDB" id="A0A2V4R439"/>
<evidence type="ECO:0000313" key="2">
    <source>
        <dbReference type="EMBL" id="PYD70712.1"/>
    </source>
</evidence>
<dbReference type="EMBL" id="NKUB01000002">
    <property type="protein sequence ID" value="PYD70712.1"/>
    <property type="molecule type" value="Genomic_DNA"/>
</dbReference>
<accession>A0A2V4R439</accession>
<dbReference type="Gene3D" id="3.40.50.1820">
    <property type="entry name" value="alpha/beta hydrolase"/>
    <property type="match status" value="2"/>
</dbReference>
<keyword evidence="3" id="KW-1185">Reference proteome</keyword>
<keyword evidence="1" id="KW-0732">Signal</keyword>
<proteinExistence type="predicted"/>